<dbReference type="InterPro" id="IPR008250">
    <property type="entry name" value="ATPase_P-typ_transduc_dom_A_sf"/>
</dbReference>
<organism evidence="13">
    <name type="scientific">marine sediment metagenome</name>
    <dbReference type="NCBI Taxonomy" id="412755"/>
    <lineage>
        <taxon>unclassified sequences</taxon>
        <taxon>metagenomes</taxon>
        <taxon>ecological metagenomes</taxon>
    </lineage>
</organism>
<keyword evidence="9 11" id="KW-1133">Transmembrane helix</keyword>
<dbReference type="FunFam" id="2.70.150.10:FF:000020">
    <property type="entry name" value="Copper-exporting P-type ATPase A"/>
    <property type="match status" value="1"/>
</dbReference>
<dbReference type="GO" id="GO:0005507">
    <property type="term" value="F:copper ion binding"/>
    <property type="evidence" value="ECO:0007669"/>
    <property type="project" value="TreeGrafter"/>
</dbReference>
<dbReference type="Pfam" id="PF00122">
    <property type="entry name" value="E1-E2_ATPase"/>
    <property type="match status" value="1"/>
</dbReference>
<keyword evidence="3" id="KW-1003">Cell membrane</keyword>
<dbReference type="PANTHER" id="PTHR43520">
    <property type="entry name" value="ATP7, ISOFORM B"/>
    <property type="match status" value="1"/>
</dbReference>
<dbReference type="GO" id="GO:0005886">
    <property type="term" value="C:plasma membrane"/>
    <property type="evidence" value="ECO:0007669"/>
    <property type="project" value="UniProtKB-SubCell"/>
</dbReference>
<dbReference type="SUPFAM" id="SSF81653">
    <property type="entry name" value="Calcium ATPase, transduction domain A"/>
    <property type="match status" value="1"/>
</dbReference>
<dbReference type="GO" id="GO:0016887">
    <property type="term" value="F:ATP hydrolysis activity"/>
    <property type="evidence" value="ECO:0007669"/>
    <property type="project" value="InterPro"/>
</dbReference>
<dbReference type="Gene3D" id="2.70.150.10">
    <property type="entry name" value="Calcium-transporting ATPase, cytoplasmic transduction domain A"/>
    <property type="match status" value="1"/>
</dbReference>
<evidence type="ECO:0000256" key="4">
    <source>
        <dbReference type="ARBA" id="ARBA00022692"/>
    </source>
</evidence>
<keyword evidence="10 11" id="KW-0472">Membrane</keyword>
<keyword evidence="5" id="KW-0479">Metal-binding</keyword>
<evidence type="ECO:0000259" key="12">
    <source>
        <dbReference type="Pfam" id="PF00122"/>
    </source>
</evidence>
<dbReference type="EMBL" id="BART01009867">
    <property type="protein sequence ID" value="GAG82004.1"/>
    <property type="molecule type" value="Genomic_DNA"/>
</dbReference>
<evidence type="ECO:0000256" key="11">
    <source>
        <dbReference type="SAM" id="Phobius"/>
    </source>
</evidence>
<feature type="domain" description="P-type ATPase A" evidence="12">
    <location>
        <begin position="56"/>
        <end position="155"/>
    </location>
</feature>
<dbReference type="InterPro" id="IPR001757">
    <property type="entry name" value="P_typ_ATPase"/>
</dbReference>
<feature type="transmembrane region" description="Helical" evidence="11">
    <location>
        <begin position="6"/>
        <end position="34"/>
    </location>
</feature>
<evidence type="ECO:0000256" key="7">
    <source>
        <dbReference type="ARBA" id="ARBA00022840"/>
    </source>
</evidence>
<keyword evidence="4 11" id="KW-0812">Transmembrane</keyword>
<dbReference type="GO" id="GO:0055070">
    <property type="term" value="P:copper ion homeostasis"/>
    <property type="evidence" value="ECO:0007669"/>
    <property type="project" value="TreeGrafter"/>
</dbReference>
<evidence type="ECO:0000313" key="13">
    <source>
        <dbReference type="EMBL" id="GAG82004.1"/>
    </source>
</evidence>
<proteinExistence type="inferred from homology"/>
<evidence type="ECO:0000256" key="6">
    <source>
        <dbReference type="ARBA" id="ARBA00022741"/>
    </source>
</evidence>
<feature type="non-terminal residue" evidence="13">
    <location>
        <position position="1"/>
    </location>
</feature>
<evidence type="ECO:0000256" key="10">
    <source>
        <dbReference type="ARBA" id="ARBA00023136"/>
    </source>
</evidence>
<dbReference type="GO" id="GO:0005524">
    <property type="term" value="F:ATP binding"/>
    <property type="evidence" value="ECO:0007669"/>
    <property type="project" value="UniProtKB-KW"/>
</dbReference>
<keyword evidence="7" id="KW-0067">ATP-binding</keyword>
<dbReference type="AlphaFoldDB" id="X1AIS7"/>
<evidence type="ECO:0000256" key="3">
    <source>
        <dbReference type="ARBA" id="ARBA00022475"/>
    </source>
</evidence>
<dbReference type="NCBIfam" id="TIGR01494">
    <property type="entry name" value="ATPase_P-type"/>
    <property type="match status" value="1"/>
</dbReference>
<evidence type="ECO:0000256" key="8">
    <source>
        <dbReference type="ARBA" id="ARBA00022967"/>
    </source>
</evidence>
<accession>X1AIS7</accession>
<dbReference type="GO" id="GO:0043682">
    <property type="term" value="F:P-type divalent copper transporter activity"/>
    <property type="evidence" value="ECO:0007669"/>
    <property type="project" value="TreeGrafter"/>
</dbReference>
<protein>
    <recommendedName>
        <fullName evidence="12">P-type ATPase A domain-containing protein</fullName>
    </recommendedName>
</protein>
<reference evidence="13" key="1">
    <citation type="journal article" date="2014" name="Front. Microbiol.">
        <title>High frequency of phylogenetically diverse reductive dehalogenase-homologous genes in deep subseafloor sedimentary metagenomes.</title>
        <authorList>
            <person name="Kawai M."/>
            <person name="Futagami T."/>
            <person name="Toyoda A."/>
            <person name="Takaki Y."/>
            <person name="Nishi S."/>
            <person name="Hori S."/>
            <person name="Arai W."/>
            <person name="Tsubouchi T."/>
            <person name="Morono Y."/>
            <person name="Uchiyama I."/>
            <person name="Ito T."/>
            <person name="Fujiyama A."/>
            <person name="Inagaki F."/>
            <person name="Takami H."/>
        </authorList>
    </citation>
    <scope>NUCLEOTIDE SEQUENCE</scope>
    <source>
        <strain evidence="13">Expedition CK06-06</strain>
    </source>
</reference>
<keyword evidence="8" id="KW-1278">Translocase</keyword>
<evidence type="ECO:0000256" key="2">
    <source>
        <dbReference type="ARBA" id="ARBA00006024"/>
    </source>
</evidence>
<evidence type="ECO:0000256" key="5">
    <source>
        <dbReference type="ARBA" id="ARBA00022723"/>
    </source>
</evidence>
<dbReference type="InterPro" id="IPR059000">
    <property type="entry name" value="ATPase_P-type_domA"/>
</dbReference>
<comment type="subcellular location">
    <subcellularLocation>
        <location evidence="1">Cell membrane</location>
        <topology evidence="1">Multi-pass membrane protein</topology>
    </subcellularLocation>
</comment>
<comment type="similarity">
    <text evidence="2">Belongs to the cation transport ATPase (P-type) (TC 3.A.3) family. Type IB subfamily.</text>
</comment>
<keyword evidence="6" id="KW-0547">Nucleotide-binding</keyword>
<evidence type="ECO:0000256" key="9">
    <source>
        <dbReference type="ARBA" id="ARBA00022989"/>
    </source>
</evidence>
<comment type="caution">
    <text evidence="13">The sequence shown here is derived from an EMBL/GenBank/DDBJ whole genome shotgun (WGS) entry which is preliminary data.</text>
</comment>
<sequence>GTTTALIYSILTTFIISGNTFYEAMSMIITFLLVGKYLEHKTKGQTSEAIKKLIGLQPKTATILKDGKEIEIPIEEIELGDTLVVRPGEKIPVDGKVVEGKTKVDESMITGESKYVKKEIESEVIGATVNQTGLIHMITEKIGKDTLLFQIIDFVKQAQGRKAAKQQLADKVSNYFVPLVIIIAVKSTVLGS</sequence>
<gene>
    <name evidence="13" type="ORF">S01H4_21715</name>
</gene>
<name>X1AIS7_9ZZZZ</name>
<evidence type="ECO:0000256" key="1">
    <source>
        <dbReference type="ARBA" id="ARBA00004651"/>
    </source>
</evidence>
<dbReference type="PANTHER" id="PTHR43520:SF8">
    <property type="entry name" value="P-TYPE CU(+) TRANSPORTER"/>
    <property type="match status" value="1"/>
</dbReference>